<name>G4TAD5_SERID</name>
<comment type="similarity">
    <text evidence="2 7">Belongs to the NSE4 family.</text>
</comment>
<dbReference type="AlphaFoldDB" id="G4TAD5"/>
<dbReference type="HOGENOM" id="CLU_041037_1_0_1"/>
<dbReference type="OMA" id="FMGINRT"/>
<protein>
    <recommendedName>
        <fullName evidence="7">Non-structural maintenance of chromosomes element 4</fullName>
    </recommendedName>
</protein>
<feature type="compositionally biased region" description="Basic and acidic residues" evidence="8">
    <location>
        <begin position="167"/>
        <end position="184"/>
    </location>
</feature>
<evidence type="ECO:0000259" key="10">
    <source>
        <dbReference type="Pfam" id="PF15412"/>
    </source>
</evidence>
<dbReference type="InParanoid" id="G4TAD5"/>
<dbReference type="Pfam" id="PF08743">
    <property type="entry name" value="Nse4_C"/>
    <property type="match status" value="1"/>
</dbReference>
<dbReference type="EMBL" id="CAFZ01000029">
    <property type="protein sequence ID" value="CCA68295.1"/>
    <property type="molecule type" value="Genomic_DNA"/>
</dbReference>
<evidence type="ECO:0000256" key="6">
    <source>
        <dbReference type="ARBA" id="ARBA00023242"/>
    </source>
</evidence>
<dbReference type="InterPro" id="IPR029225">
    <property type="entry name" value="Nse4_Nse3-bd"/>
</dbReference>
<feature type="compositionally biased region" description="Basic residues" evidence="8">
    <location>
        <begin position="157"/>
        <end position="166"/>
    </location>
</feature>
<feature type="domain" description="Nse4/EID protein Nse3/MAGE-binding" evidence="10">
    <location>
        <begin position="64"/>
        <end position="115"/>
    </location>
</feature>
<evidence type="ECO:0000256" key="8">
    <source>
        <dbReference type="SAM" id="MobiDB-lite"/>
    </source>
</evidence>
<evidence type="ECO:0000313" key="12">
    <source>
        <dbReference type="Proteomes" id="UP000007148"/>
    </source>
</evidence>
<keyword evidence="4 7" id="KW-0233">DNA recombination</keyword>
<proteinExistence type="inferred from homology"/>
<dbReference type="OrthoDB" id="361242at2759"/>
<evidence type="ECO:0000256" key="5">
    <source>
        <dbReference type="ARBA" id="ARBA00023204"/>
    </source>
</evidence>
<dbReference type="GO" id="GO:0006310">
    <property type="term" value="P:DNA recombination"/>
    <property type="evidence" value="ECO:0007669"/>
    <property type="project" value="UniProtKB-UniRule"/>
</dbReference>
<dbReference type="FunCoup" id="G4TAD5">
    <property type="interactions" value="240"/>
</dbReference>
<keyword evidence="3 7" id="KW-0227">DNA damage</keyword>
<dbReference type="STRING" id="1109443.G4TAD5"/>
<dbReference type="Proteomes" id="UP000007148">
    <property type="component" value="Unassembled WGS sequence"/>
</dbReference>
<dbReference type="InterPro" id="IPR027786">
    <property type="entry name" value="Nse4/EID"/>
</dbReference>
<reference evidence="11 12" key="1">
    <citation type="journal article" date="2011" name="PLoS Pathog.">
        <title>Endophytic Life Strategies Decoded by Genome and Transcriptome Analyses of the Mutualistic Root Symbiont Piriformospora indica.</title>
        <authorList>
            <person name="Zuccaro A."/>
            <person name="Lahrmann U."/>
            <person name="Guldener U."/>
            <person name="Langen G."/>
            <person name="Pfiffi S."/>
            <person name="Biedenkopf D."/>
            <person name="Wong P."/>
            <person name="Samans B."/>
            <person name="Grimm C."/>
            <person name="Basiewicz M."/>
            <person name="Murat C."/>
            <person name="Martin F."/>
            <person name="Kogel K.H."/>
        </authorList>
    </citation>
    <scope>NUCLEOTIDE SEQUENCE [LARGE SCALE GENOMIC DNA]</scope>
    <source>
        <strain evidence="11 12">DSM 11827</strain>
    </source>
</reference>
<organism evidence="11 12">
    <name type="scientific">Serendipita indica (strain DSM 11827)</name>
    <name type="common">Root endophyte fungus</name>
    <name type="synonym">Piriformospora indica</name>
    <dbReference type="NCBI Taxonomy" id="1109443"/>
    <lineage>
        <taxon>Eukaryota</taxon>
        <taxon>Fungi</taxon>
        <taxon>Dikarya</taxon>
        <taxon>Basidiomycota</taxon>
        <taxon>Agaricomycotina</taxon>
        <taxon>Agaricomycetes</taxon>
        <taxon>Sebacinales</taxon>
        <taxon>Serendipitaceae</taxon>
        <taxon>Serendipita</taxon>
    </lineage>
</organism>
<evidence type="ECO:0000259" key="9">
    <source>
        <dbReference type="Pfam" id="PF08743"/>
    </source>
</evidence>
<comment type="subunit">
    <text evidence="7">Component of the SMC5-SMC6 complex.</text>
</comment>
<evidence type="ECO:0000256" key="2">
    <source>
        <dbReference type="ARBA" id="ARBA00008997"/>
    </source>
</evidence>
<accession>G4TAD5</accession>
<feature type="domain" description="Non-structural maintenance of chromosome element 4 C-terminal" evidence="9">
    <location>
        <begin position="208"/>
        <end position="292"/>
    </location>
</feature>
<dbReference type="InterPro" id="IPR014854">
    <property type="entry name" value="Nse4_C"/>
</dbReference>
<evidence type="ECO:0000256" key="7">
    <source>
        <dbReference type="RuleBase" id="RU365071"/>
    </source>
</evidence>
<evidence type="ECO:0000256" key="4">
    <source>
        <dbReference type="ARBA" id="ARBA00023172"/>
    </source>
</evidence>
<feature type="region of interest" description="Disordered" evidence="8">
    <location>
        <begin position="157"/>
        <end position="184"/>
    </location>
</feature>
<sequence>MIYDPDQTTEEKRKLRAKYRQILNHQEEQRTDMANIRIGDLLDSQRRADAYFKDVKAPQEATLDSKVMLQNAEMGAAMARAMKHDASSFDVDEYIAELVSYMGGSAGDEREDADELIDDTQQLNWRKIGTRAYLYSHKAPAMDFMLGPLAIEAKERKKTTRARLQKNKRDEVQPQELRPEDVQRSENETTKMVRLVSQKLHEVDENGVNFFEFVIDPESYAQSIENIFYVSFLVRDGRAAVFPNEETGLLTLYASEAPTEEERGDEQKKQTVFKLTADVWREARDLFNLKKSKYIPHRTRPDDFDQEIKDDRFLV</sequence>
<keyword evidence="6 7" id="KW-0539">Nucleus</keyword>
<evidence type="ECO:0000256" key="1">
    <source>
        <dbReference type="ARBA" id="ARBA00004123"/>
    </source>
</evidence>
<dbReference type="GO" id="GO:0006281">
    <property type="term" value="P:DNA repair"/>
    <property type="evidence" value="ECO:0007669"/>
    <property type="project" value="UniProtKB-UniRule"/>
</dbReference>
<comment type="caution">
    <text evidence="11">The sequence shown here is derived from an EMBL/GenBank/DDBJ whole genome shotgun (WGS) entry which is preliminary data.</text>
</comment>
<dbReference type="GO" id="GO:0030915">
    <property type="term" value="C:Smc5-Smc6 complex"/>
    <property type="evidence" value="ECO:0007669"/>
    <property type="project" value="UniProtKB-UniRule"/>
</dbReference>
<comment type="subcellular location">
    <subcellularLocation>
        <location evidence="1 7">Nucleus</location>
    </subcellularLocation>
</comment>
<dbReference type="PANTHER" id="PTHR16140">
    <property type="entry name" value="NON-STRUCTURAL MAINTENANCE OF CHROMOSOMES ELEMENT 4"/>
    <property type="match status" value="1"/>
</dbReference>
<keyword evidence="12" id="KW-1185">Reference proteome</keyword>
<evidence type="ECO:0000313" key="11">
    <source>
        <dbReference type="EMBL" id="CCA68295.1"/>
    </source>
</evidence>
<keyword evidence="5 7" id="KW-0234">DNA repair</keyword>
<gene>
    <name evidence="11" type="ORF">PIIN_02159</name>
</gene>
<dbReference type="eggNOG" id="KOG2866">
    <property type="taxonomic scope" value="Eukaryota"/>
</dbReference>
<evidence type="ECO:0000256" key="3">
    <source>
        <dbReference type="ARBA" id="ARBA00022763"/>
    </source>
</evidence>
<dbReference type="GO" id="GO:0005634">
    <property type="term" value="C:nucleus"/>
    <property type="evidence" value="ECO:0007669"/>
    <property type="project" value="UniProtKB-SubCell"/>
</dbReference>
<dbReference type="Pfam" id="PF15412">
    <property type="entry name" value="Nse4-Nse3_bdg"/>
    <property type="match status" value="1"/>
</dbReference>
<comment type="function">
    <text evidence="7">Component of the SMC5-SMC6 complex, that promotes sister chromatid alignment after DNA damage and facilitates double-stranded DNA breaks (DSBs) repair via homologous recombination between sister chromatids.</text>
</comment>
<dbReference type="PANTHER" id="PTHR16140:SF0">
    <property type="entry name" value="NON-STRUCTURAL MAINTENANCE OF CHROMOSOMES ELEMENT 4"/>
    <property type="match status" value="1"/>
</dbReference>